<dbReference type="InterPro" id="IPR002767">
    <property type="entry name" value="Thiamine_BP"/>
</dbReference>
<dbReference type="SUPFAM" id="SSF89957">
    <property type="entry name" value="MTH1187/YkoF-like"/>
    <property type="match status" value="1"/>
</dbReference>
<dbReference type="InterPro" id="IPR051614">
    <property type="entry name" value="UPF0045_domain"/>
</dbReference>
<comment type="similarity">
    <text evidence="1">Belongs to the UPF0045 family.</text>
</comment>
<dbReference type="PANTHER" id="PTHR33777">
    <property type="entry name" value="UPF0045 PROTEIN ECM15"/>
    <property type="match status" value="1"/>
</dbReference>
<evidence type="ECO:0000256" key="1">
    <source>
        <dbReference type="ARBA" id="ARBA00010272"/>
    </source>
</evidence>
<dbReference type="NCBIfam" id="TIGR00106">
    <property type="entry name" value="MTH1187 family thiamine-binding protein"/>
    <property type="match status" value="1"/>
</dbReference>
<dbReference type="Gene3D" id="3.30.70.930">
    <property type="match status" value="1"/>
</dbReference>
<dbReference type="OrthoDB" id="9793516at2"/>
<accession>A0A1I2RKV8</accession>
<dbReference type="InterPro" id="IPR029756">
    <property type="entry name" value="MTH1187/YkoF-like"/>
</dbReference>
<evidence type="ECO:0000313" key="3">
    <source>
        <dbReference type="EMBL" id="SFG39257.1"/>
    </source>
</evidence>
<evidence type="ECO:0000313" key="4">
    <source>
        <dbReference type="Proteomes" id="UP000199229"/>
    </source>
</evidence>
<sequence length="95" mass="10199">MKVVADLCIVPMGVGPSVSPYVRAIKAIIDASPLQAEMHANGTNIEGELSEICALAERCEARLAELGVERVFFTMTFSSRRDKAQTMADKLAAVS</sequence>
<protein>
    <submittedName>
        <fullName evidence="3">Uncharacterized protein, MTH1187 family</fullName>
    </submittedName>
</protein>
<reference evidence="4" key="1">
    <citation type="submission" date="2016-10" db="EMBL/GenBank/DDBJ databases">
        <authorList>
            <person name="Varghese N."/>
            <person name="Submissions S."/>
        </authorList>
    </citation>
    <scope>NUCLEOTIDE SEQUENCE [LARGE SCALE GENOMIC DNA]</scope>
    <source>
        <strain evidence="4">Gh-105</strain>
    </source>
</reference>
<dbReference type="PANTHER" id="PTHR33777:SF1">
    <property type="entry name" value="UPF0045 PROTEIN ECM15"/>
    <property type="match status" value="1"/>
</dbReference>
<name>A0A1I2RKV8_9HYPH</name>
<dbReference type="AlphaFoldDB" id="A0A1I2RKV8"/>
<gene>
    <name evidence="3" type="ORF">SAMN05192565_102294</name>
</gene>
<evidence type="ECO:0000259" key="2">
    <source>
        <dbReference type="Pfam" id="PF01910"/>
    </source>
</evidence>
<dbReference type="Proteomes" id="UP000199229">
    <property type="component" value="Unassembled WGS sequence"/>
</dbReference>
<keyword evidence="4" id="KW-1185">Reference proteome</keyword>
<dbReference type="RefSeq" id="WP_091968783.1">
    <property type="nucleotide sequence ID" value="NZ_FOPM01000002.1"/>
</dbReference>
<organism evidence="3 4">
    <name type="scientific">Methylobacterium gossipiicola</name>
    <dbReference type="NCBI Taxonomy" id="582675"/>
    <lineage>
        <taxon>Bacteria</taxon>
        <taxon>Pseudomonadati</taxon>
        <taxon>Pseudomonadota</taxon>
        <taxon>Alphaproteobacteria</taxon>
        <taxon>Hyphomicrobiales</taxon>
        <taxon>Methylobacteriaceae</taxon>
        <taxon>Methylobacterium</taxon>
    </lineage>
</organism>
<dbReference type="STRING" id="582675.SAMN05192565_102294"/>
<dbReference type="Pfam" id="PF01910">
    <property type="entry name" value="Thiamine_BP"/>
    <property type="match status" value="1"/>
</dbReference>
<proteinExistence type="inferred from homology"/>
<feature type="domain" description="Thiamine-binding protein" evidence="2">
    <location>
        <begin position="5"/>
        <end position="94"/>
    </location>
</feature>
<dbReference type="EMBL" id="FOPM01000002">
    <property type="protein sequence ID" value="SFG39257.1"/>
    <property type="molecule type" value="Genomic_DNA"/>
</dbReference>
<dbReference type="GO" id="GO:0005829">
    <property type="term" value="C:cytosol"/>
    <property type="evidence" value="ECO:0007669"/>
    <property type="project" value="TreeGrafter"/>
</dbReference>